<gene>
    <name evidence="5" type="ORF">F1B92_02780</name>
</gene>
<dbReference type="Gene3D" id="1.10.150.240">
    <property type="entry name" value="Putative phosphatase, domain 2"/>
    <property type="match status" value="1"/>
</dbReference>
<dbReference type="SUPFAM" id="SSF56784">
    <property type="entry name" value="HAD-like"/>
    <property type="match status" value="1"/>
</dbReference>
<comment type="catalytic activity">
    <reaction evidence="1">
        <text>2-phosphoglycolate + H2O = glycolate + phosphate</text>
        <dbReference type="Rhea" id="RHEA:14369"/>
        <dbReference type="ChEBI" id="CHEBI:15377"/>
        <dbReference type="ChEBI" id="CHEBI:29805"/>
        <dbReference type="ChEBI" id="CHEBI:43474"/>
        <dbReference type="ChEBI" id="CHEBI:58033"/>
        <dbReference type="EC" id="3.1.3.18"/>
    </reaction>
</comment>
<name>A0A6L5WGK5_9BACT</name>
<evidence type="ECO:0000256" key="4">
    <source>
        <dbReference type="ARBA" id="ARBA00013078"/>
    </source>
</evidence>
<keyword evidence="6" id="KW-1185">Reference proteome</keyword>
<evidence type="ECO:0000256" key="2">
    <source>
        <dbReference type="ARBA" id="ARBA00004818"/>
    </source>
</evidence>
<dbReference type="RefSeq" id="WP_154570397.1">
    <property type="nucleotide sequence ID" value="NZ_VWSJ01000007.1"/>
</dbReference>
<dbReference type="NCBIfam" id="TIGR01549">
    <property type="entry name" value="HAD-SF-IA-v1"/>
    <property type="match status" value="1"/>
</dbReference>
<dbReference type="PANTHER" id="PTHR43434">
    <property type="entry name" value="PHOSPHOGLYCOLATE PHOSPHATASE"/>
    <property type="match status" value="1"/>
</dbReference>
<keyword evidence="5" id="KW-0378">Hydrolase</keyword>
<dbReference type="InterPro" id="IPR006439">
    <property type="entry name" value="HAD-SF_hydro_IA"/>
</dbReference>
<comment type="similarity">
    <text evidence="3">Belongs to the HAD-like hydrolase superfamily. CbbY/CbbZ/Gph/YieH family.</text>
</comment>
<protein>
    <recommendedName>
        <fullName evidence="4">phosphoglycolate phosphatase</fullName>
        <ecNumber evidence="4">3.1.3.18</ecNumber>
    </recommendedName>
</protein>
<dbReference type="EC" id="3.1.3.18" evidence="4"/>
<dbReference type="GO" id="GO:0005829">
    <property type="term" value="C:cytosol"/>
    <property type="evidence" value="ECO:0007669"/>
    <property type="project" value="TreeGrafter"/>
</dbReference>
<dbReference type="InterPro" id="IPR050155">
    <property type="entry name" value="HAD-like_hydrolase_sf"/>
</dbReference>
<proteinExistence type="inferred from homology"/>
<sequence length="212" mass="23785">MQKTILFDLDGTLIDSTISILEGFRKSFLKFNEQYPGDEIVKSLIGYPLDIMFIKLGISEKFANKFVLAYKSEYKKTYLQTTTLLPAVKDAISIAYQFADLGVVTTKTSKNSKILLKHLGIAKYFKVIIGKDDVINPKPDPEPILLALKLMNKTKQNAFMIGDTKLDIISAKSAGINSFALTCGYSNFQELSKFTTQIYNNCLEAILIIKEK</sequence>
<dbReference type="EMBL" id="VWSJ01000007">
    <property type="protein sequence ID" value="MSN96129.1"/>
    <property type="molecule type" value="Genomic_DNA"/>
</dbReference>
<evidence type="ECO:0000313" key="5">
    <source>
        <dbReference type="EMBL" id="MSN96129.1"/>
    </source>
</evidence>
<dbReference type="InterPro" id="IPR036412">
    <property type="entry name" value="HAD-like_sf"/>
</dbReference>
<dbReference type="AlphaFoldDB" id="A0A6L5WGK5"/>
<comment type="caution">
    <text evidence="5">The sequence shown here is derived from an EMBL/GenBank/DDBJ whole genome shotgun (WGS) entry which is preliminary data.</text>
</comment>
<dbReference type="InterPro" id="IPR023214">
    <property type="entry name" value="HAD_sf"/>
</dbReference>
<evidence type="ECO:0000313" key="6">
    <source>
        <dbReference type="Proteomes" id="UP000476338"/>
    </source>
</evidence>
<evidence type="ECO:0000256" key="1">
    <source>
        <dbReference type="ARBA" id="ARBA00000830"/>
    </source>
</evidence>
<dbReference type="Proteomes" id="UP000476338">
    <property type="component" value="Unassembled WGS sequence"/>
</dbReference>
<evidence type="ECO:0000256" key="3">
    <source>
        <dbReference type="ARBA" id="ARBA00006171"/>
    </source>
</evidence>
<dbReference type="GO" id="GO:0006281">
    <property type="term" value="P:DNA repair"/>
    <property type="evidence" value="ECO:0007669"/>
    <property type="project" value="TreeGrafter"/>
</dbReference>
<reference evidence="5 6" key="2">
    <citation type="submission" date="2020-03" db="EMBL/GenBank/DDBJ databases">
        <title>Campylobacter portucalensis sp. nov., a new species of Campylobacter isolated from the reproductive tract of bulls.</title>
        <authorList>
            <person name="Silva M.F."/>
            <person name="Pereira G."/>
            <person name="Carneiro C."/>
            <person name="Hemphill A."/>
            <person name="Mateus L."/>
            <person name="Lopes-Da-Costa L."/>
            <person name="Silva E."/>
        </authorList>
    </citation>
    <scope>NUCLEOTIDE SEQUENCE [LARGE SCALE GENOMIC DNA]</scope>
    <source>
        <strain evidence="5 6">FMV-PI01</strain>
    </source>
</reference>
<comment type="pathway">
    <text evidence="2">Organic acid metabolism; glycolate biosynthesis; glycolate from 2-phosphoglycolate: step 1/1.</text>
</comment>
<dbReference type="PANTHER" id="PTHR43434:SF1">
    <property type="entry name" value="PHOSPHOGLYCOLATE PHOSPHATASE"/>
    <property type="match status" value="1"/>
</dbReference>
<dbReference type="Gene3D" id="3.40.50.1000">
    <property type="entry name" value="HAD superfamily/HAD-like"/>
    <property type="match status" value="1"/>
</dbReference>
<dbReference type="SFLD" id="SFLDG01129">
    <property type="entry name" value="C1.5:_HAD__Beta-PGM__Phosphata"/>
    <property type="match status" value="1"/>
</dbReference>
<dbReference type="Pfam" id="PF13419">
    <property type="entry name" value="HAD_2"/>
    <property type="match status" value="1"/>
</dbReference>
<dbReference type="InterPro" id="IPR041492">
    <property type="entry name" value="HAD_2"/>
</dbReference>
<reference evidence="5 6" key="1">
    <citation type="submission" date="2019-09" db="EMBL/GenBank/DDBJ databases">
        <authorList>
            <person name="Silva M."/>
            <person name="Pereira G."/>
            <person name="Lopes-Da-Costa L."/>
            <person name="Silva E."/>
        </authorList>
    </citation>
    <scope>NUCLEOTIDE SEQUENCE [LARGE SCALE GENOMIC DNA]</scope>
    <source>
        <strain evidence="5 6">FMV-PI01</strain>
    </source>
</reference>
<accession>A0A6L5WGK5</accession>
<dbReference type="GO" id="GO:0008967">
    <property type="term" value="F:phosphoglycolate phosphatase activity"/>
    <property type="evidence" value="ECO:0007669"/>
    <property type="project" value="UniProtKB-EC"/>
</dbReference>
<dbReference type="SFLD" id="SFLDS00003">
    <property type="entry name" value="Haloacid_Dehalogenase"/>
    <property type="match status" value="1"/>
</dbReference>
<dbReference type="InterPro" id="IPR023198">
    <property type="entry name" value="PGP-like_dom2"/>
</dbReference>
<organism evidence="5 6">
    <name type="scientific">Campylobacter portucalensis</name>
    <dbReference type="NCBI Taxonomy" id="2608384"/>
    <lineage>
        <taxon>Bacteria</taxon>
        <taxon>Pseudomonadati</taxon>
        <taxon>Campylobacterota</taxon>
        <taxon>Epsilonproteobacteria</taxon>
        <taxon>Campylobacterales</taxon>
        <taxon>Campylobacteraceae</taxon>
        <taxon>Campylobacter</taxon>
    </lineage>
</organism>